<accession>A0ACA8E1P7</accession>
<sequence>MHPFLSYLMLPKVKITPCYKNITRRFTSPELWLRDLLTN</sequence>
<keyword evidence="2" id="KW-1185">Reference proteome</keyword>
<dbReference type="EMBL" id="CP011012">
    <property type="protein sequence ID" value="ATC84195.1"/>
    <property type="molecule type" value="Genomic_DNA"/>
</dbReference>
<reference evidence="1" key="1">
    <citation type="submission" date="2015-03" db="EMBL/GenBank/DDBJ databases">
        <authorList>
            <person name="Xie B.-B."/>
            <person name="Rong J.-C."/>
            <person name="Qin Q.-L."/>
            <person name="Zhang Y.-Z."/>
        </authorList>
    </citation>
    <scope>NUCLEOTIDE SEQUENCE</scope>
    <source>
        <strain evidence="1">DSM 14585</strain>
    </source>
</reference>
<protein>
    <submittedName>
        <fullName evidence="1">Uncharacterized protein</fullName>
    </submittedName>
</protein>
<evidence type="ECO:0000313" key="1">
    <source>
        <dbReference type="EMBL" id="ATC84195.1"/>
    </source>
</evidence>
<organism evidence="1 2">
    <name type="scientific">Pseudoalteromonas agarivorans DSM 14585</name>
    <dbReference type="NCBI Taxonomy" id="1312369"/>
    <lineage>
        <taxon>Bacteria</taxon>
        <taxon>Pseudomonadati</taxon>
        <taxon>Pseudomonadota</taxon>
        <taxon>Gammaproteobacteria</taxon>
        <taxon>Alteromonadales</taxon>
        <taxon>Pseudoalteromonadaceae</taxon>
        <taxon>Pseudoalteromonas</taxon>
    </lineage>
</organism>
<dbReference type="Proteomes" id="UP000217277">
    <property type="component" value="Chromosome II"/>
</dbReference>
<proteinExistence type="predicted"/>
<evidence type="ECO:0000313" key="2">
    <source>
        <dbReference type="Proteomes" id="UP000217277"/>
    </source>
</evidence>
<gene>
    <name evidence="1" type="ORF">PAGA_b0249</name>
</gene>
<name>A0ACA8E1P7_9GAMM</name>